<dbReference type="EMBL" id="JACGCM010000692">
    <property type="protein sequence ID" value="KAF6168607.1"/>
    <property type="molecule type" value="Genomic_DNA"/>
</dbReference>
<keyword evidence="6 9" id="KW-0371">Homeobox</keyword>
<dbReference type="CDD" id="cd08875">
    <property type="entry name" value="START_ArGLABRA2_like"/>
    <property type="match status" value="1"/>
</dbReference>
<dbReference type="Pfam" id="PF00046">
    <property type="entry name" value="Homeodomain"/>
    <property type="match status" value="1"/>
</dbReference>
<comment type="caution">
    <text evidence="14">The sequence shown here is derived from an EMBL/GenBank/DDBJ whole genome shotgun (WGS) entry which is preliminary data.</text>
</comment>
<keyword evidence="7" id="KW-0804">Transcription</keyword>
<dbReference type="PANTHER" id="PTHR45654">
    <property type="entry name" value="HOMEOBOX-LEUCINE ZIPPER PROTEIN MERISTEM L1"/>
    <property type="match status" value="1"/>
</dbReference>
<protein>
    <submittedName>
        <fullName evidence="14">Uncharacterized protein</fullName>
    </submittedName>
</protein>
<evidence type="ECO:0000256" key="7">
    <source>
        <dbReference type="ARBA" id="ARBA00023163"/>
    </source>
</evidence>
<dbReference type="InterPro" id="IPR023393">
    <property type="entry name" value="START-like_dom_sf"/>
</dbReference>
<dbReference type="CDD" id="cd00086">
    <property type="entry name" value="homeodomain"/>
    <property type="match status" value="1"/>
</dbReference>
<proteinExistence type="inferred from homology"/>
<dbReference type="SMART" id="SM00389">
    <property type="entry name" value="HOX"/>
    <property type="match status" value="1"/>
</dbReference>
<organism evidence="14 15">
    <name type="scientific">Kingdonia uniflora</name>
    <dbReference type="NCBI Taxonomy" id="39325"/>
    <lineage>
        <taxon>Eukaryota</taxon>
        <taxon>Viridiplantae</taxon>
        <taxon>Streptophyta</taxon>
        <taxon>Embryophyta</taxon>
        <taxon>Tracheophyta</taxon>
        <taxon>Spermatophyta</taxon>
        <taxon>Magnoliopsida</taxon>
        <taxon>Ranunculales</taxon>
        <taxon>Circaeasteraceae</taxon>
        <taxon>Kingdonia</taxon>
    </lineage>
</organism>
<dbReference type="PANTHER" id="PTHR45654:SF1">
    <property type="entry name" value="HOMEOBOX-LEUCINE ZIPPER PROTEIN HDG11"/>
    <property type="match status" value="1"/>
</dbReference>
<dbReference type="PROSITE" id="PS50848">
    <property type="entry name" value="START"/>
    <property type="match status" value="1"/>
</dbReference>
<evidence type="ECO:0000256" key="5">
    <source>
        <dbReference type="ARBA" id="ARBA00023125"/>
    </source>
</evidence>
<dbReference type="SUPFAM" id="SSF46689">
    <property type="entry name" value="Homeodomain-like"/>
    <property type="match status" value="1"/>
</dbReference>
<evidence type="ECO:0000256" key="9">
    <source>
        <dbReference type="PROSITE-ProRule" id="PRU00108"/>
    </source>
</evidence>
<dbReference type="SUPFAM" id="SSF55961">
    <property type="entry name" value="Bet v1-like"/>
    <property type="match status" value="2"/>
</dbReference>
<evidence type="ECO:0000256" key="2">
    <source>
        <dbReference type="ARBA" id="ARBA00006789"/>
    </source>
</evidence>
<reference evidence="14 15" key="1">
    <citation type="journal article" date="2020" name="IScience">
        <title>Genome Sequencing of the Endangered Kingdonia uniflora (Circaeasteraceae, Ranunculales) Reveals Potential Mechanisms of Evolutionary Specialization.</title>
        <authorList>
            <person name="Sun Y."/>
            <person name="Deng T."/>
            <person name="Zhang A."/>
            <person name="Moore M.J."/>
            <person name="Landis J.B."/>
            <person name="Lin N."/>
            <person name="Zhang H."/>
            <person name="Zhang X."/>
            <person name="Huang J."/>
            <person name="Zhang X."/>
            <person name="Sun H."/>
            <person name="Wang H."/>
        </authorList>
    </citation>
    <scope>NUCLEOTIDE SEQUENCE [LARGE SCALE GENOMIC DNA]</scope>
    <source>
        <strain evidence="14">TB1705</strain>
        <tissue evidence="14">Leaf</tissue>
    </source>
</reference>
<feature type="DNA-binding region" description="Homeobox" evidence="9">
    <location>
        <begin position="37"/>
        <end position="71"/>
    </location>
</feature>
<dbReference type="Gene3D" id="3.30.530.20">
    <property type="match status" value="1"/>
</dbReference>
<comment type="subcellular location">
    <subcellularLocation>
        <location evidence="1 9 10">Nucleus</location>
    </subcellularLocation>
</comment>
<evidence type="ECO:0000256" key="3">
    <source>
        <dbReference type="ARBA" id="ARBA00023015"/>
    </source>
</evidence>
<dbReference type="InterPro" id="IPR001356">
    <property type="entry name" value="HD"/>
</dbReference>
<sequence>MDHESTNGSSSENGEGTSRQRLSTVQTEQLEAMCQRPNATIRAELSKNLDLDMSQIKFWFQNRRSQDMNDYKRSQTSKIRLEIGQILLENKHMTDVAQQLICPCCGFPPVDCTSSEVDEYSLSMENEELRRELERVSRITSNFTQQKPPTSVNLSGLDVTPTAPVNGPYFDQGTFSSINPTLPLQPVESNVSDITRLMMDIATNAMDELLRIVRNNFWIKSAIGSGDTLIPDIYGMTYPMTHLLNNPNVYVEGTRDSGVVTMNCLQLVEMLLDSSKLMQAFPTIISEAKVIQELSSCSMSGSPDGVLLLMYEVLQPLSPLVLSREFYFLRYCVQIKPRLWVITNVACDLSQENRLISPSDSRKLPSGCLIKEMPNGHSKVIWVEHAEIVEKAPIHPLFNDKVYSGMAFGAARWLASLQRQSERYQYLFAAVTDTSDGCGVASPIGKQSLMRFSSNMLKKFCENIRASPGGYWTTFYDTNDVAIRLKTKGTDGNVLLVVTSIRLPLSSETLFKFFRDGANGLRLLCDAVTNDDVLQEATHIQIGSQPGNFISVFQHHSNETKNKSLVLQENWDDRSGSLVVYTLLELHSMNKILNGEDTWNIQLHPCGIIIIPDGQQENRETSTSEGVRSNSCGSLLTISYQIPLSNVENVNFDDETVATAHNLINGCVERIKVALNLTST</sequence>
<feature type="domain" description="START" evidence="13">
    <location>
        <begin position="191"/>
        <end position="426"/>
    </location>
</feature>
<dbReference type="Pfam" id="PF25797">
    <property type="entry name" value="PDF2_C"/>
    <property type="match status" value="1"/>
</dbReference>
<feature type="region of interest" description="Disordered" evidence="11">
    <location>
        <begin position="1"/>
        <end position="24"/>
    </location>
</feature>
<evidence type="ECO:0000256" key="11">
    <source>
        <dbReference type="SAM" id="MobiDB-lite"/>
    </source>
</evidence>
<dbReference type="Pfam" id="PF01852">
    <property type="entry name" value="START"/>
    <property type="match status" value="1"/>
</dbReference>
<dbReference type="GO" id="GO:0005634">
    <property type="term" value="C:nucleus"/>
    <property type="evidence" value="ECO:0007669"/>
    <property type="project" value="UniProtKB-SubCell"/>
</dbReference>
<dbReference type="PROSITE" id="PS50071">
    <property type="entry name" value="HOMEOBOX_2"/>
    <property type="match status" value="1"/>
</dbReference>
<evidence type="ECO:0000313" key="15">
    <source>
        <dbReference type="Proteomes" id="UP000541444"/>
    </source>
</evidence>
<dbReference type="InterPro" id="IPR057993">
    <property type="entry name" value="HD-Zip_IV_C"/>
</dbReference>
<evidence type="ECO:0000256" key="1">
    <source>
        <dbReference type="ARBA" id="ARBA00004123"/>
    </source>
</evidence>
<evidence type="ECO:0000256" key="4">
    <source>
        <dbReference type="ARBA" id="ARBA00023054"/>
    </source>
</evidence>
<keyword evidence="4" id="KW-0175">Coiled coil</keyword>
<comment type="similarity">
    <text evidence="2">Belongs to the HD-ZIP homeobox family. Class IV subfamily.</text>
</comment>
<gene>
    <name evidence="14" type="ORF">GIB67_005219</name>
</gene>
<dbReference type="AlphaFoldDB" id="A0A7J7NN05"/>
<evidence type="ECO:0000256" key="6">
    <source>
        <dbReference type="ARBA" id="ARBA00023155"/>
    </source>
</evidence>
<evidence type="ECO:0000256" key="8">
    <source>
        <dbReference type="ARBA" id="ARBA00023242"/>
    </source>
</evidence>
<dbReference type="GO" id="GO:0008289">
    <property type="term" value="F:lipid binding"/>
    <property type="evidence" value="ECO:0007669"/>
    <property type="project" value="InterPro"/>
</dbReference>
<dbReference type="InterPro" id="IPR002913">
    <property type="entry name" value="START_lipid-bd_dom"/>
</dbReference>
<dbReference type="InterPro" id="IPR042160">
    <property type="entry name" value="HD-Zip_IV"/>
</dbReference>
<evidence type="ECO:0000256" key="10">
    <source>
        <dbReference type="RuleBase" id="RU000682"/>
    </source>
</evidence>
<name>A0A7J7NN05_9MAGN</name>
<keyword evidence="8 9" id="KW-0539">Nucleus</keyword>
<accession>A0A7J7NN05</accession>
<evidence type="ECO:0000259" key="13">
    <source>
        <dbReference type="PROSITE" id="PS50848"/>
    </source>
</evidence>
<dbReference type="Proteomes" id="UP000541444">
    <property type="component" value="Unassembled WGS sequence"/>
</dbReference>
<keyword evidence="3" id="KW-0805">Transcription regulation</keyword>
<dbReference type="Gene3D" id="1.10.10.60">
    <property type="entry name" value="Homeodomain-like"/>
    <property type="match status" value="1"/>
</dbReference>
<keyword evidence="15" id="KW-1185">Reference proteome</keyword>
<keyword evidence="5 9" id="KW-0238">DNA-binding</keyword>
<evidence type="ECO:0000259" key="12">
    <source>
        <dbReference type="PROSITE" id="PS50071"/>
    </source>
</evidence>
<dbReference type="SMART" id="SM00234">
    <property type="entry name" value="START"/>
    <property type="match status" value="1"/>
</dbReference>
<feature type="domain" description="Homeobox" evidence="12">
    <location>
        <begin position="35"/>
        <end position="70"/>
    </location>
</feature>
<dbReference type="GO" id="GO:0003677">
    <property type="term" value="F:DNA binding"/>
    <property type="evidence" value="ECO:0007669"/>
    <property type="project" value="UniProtKB-UniRule"/>
</dbReference>
<feature type="compositionally biased region" description="Low complexity" evidence="11">
    <location>
        <begin position="1"/>
        <end position="17"/>
    </location>
</feature>
<dbReference type="InterPro" id="IPR009057">
    <property type="entry name" value="Homeodomain-like_sf"/>
</dbReference>
<dbReference type="OrthoDB" id="6159439at2759"/>
<evidence type="ECO:0000313" key="14">
    <source>
        <dbReference type="EMBL" id="KAF6168607.1"/>
    </source>
</evidence>